<dbReference type="KEGG" id="nsy:104212945"/>
<dbReference type="STRING" id="4096.A0A1U7UX57"/>
<dbReference type="InterPro" id="IPR027124">
    <property type="entry name" value="Swc5/CFDP1/2"/>
</dbReference>
<name>A0A1U7UX57_NICSY</name>
<dbReference type="Gene3D" id="3.60.10.10">
    <property type="entry name" value="Endonuclease/exonuclease/phosphatase"/>
    <property type="match status" value="1"/>
</dbReference>
<protein>
    <submittedName>
        <fullName evidence="2">Craniofacial development protein 2-like</fullName>
    </submittedName>
</protein>
<dbReference type="Proteomes" id="UP000189701">
    <property type="component" value="Unplaced"/>
</dbReference>
<reference evidence="2" key="2">
    <citation type="submission" date="2025-08" db="UniProtKB">
        <authorList>
            <consortium name="RefSeq"/>
        </authorList>
    </citation>
    <scope>IDENTIFICATION</scope>
    <source>
        <tissue evidence="2">Leaf</tissue>
    </source>
</reference>
<dbReference type="GeneID" id="104212945"/>
<gene>
    <name evidence="2" type="primary">LOC104212945</name>
</gene>
<organism evidence="1 2">
    <name type="scientific">Nicotiana sylvestris</name>
    <name type="common">Wood tobacco</name>
    <name type="synonym">South American tobacco</name>
    <dbReference type="NCBI Taxonomy" id="4096"/>
    <lineage>
        <taxon>Eukaryota</taxon>
        <taxon>Viridiplantae</taxon>
        <taxon>Streptophyta</taxon>
        <taxon>Embryophyta</taxon>
        <taxon>Tracheophyta</taxon>
        <taxon>Spermatophyta</taxon>
        <taxon>Magnoliopsida</taxon>
        <taxon>eudicotyledons</taxon>
        <taxon>Gunneridae</taxon>
        <taxon>Pentapetalae</taxon>
        <taxon>asterids</taxon>
        <taxon>lamiids</taxon>
        <taxon>Solanales</taxon>
        <taxon>Solanaceae</taxon>
        <taxon>Nicotianoideae</taxon>
        <taxon>Nicotianeae</taxon>
        <taxon>Nicotiana</taxon>
    </lineage>
</organism>
<dbReference type="PANTHER" id="PTHR23227:SF67">
    <property type="entry name" value="CRANIOFACIAL DEVELOPMENT PROTEIN 2-LIKE"/>
    <property type="match status" value="1"/>
</dbReference>
<dbReference type="InterPro" id="IPR036691">
    <property type="entry name" value="Endo/exonu/phosph_ase_sf"/>
</dbReference>
<keyword evidence="1" id="KW-1185">Reference proteome</keyword>
<evidence type="ECO:0000313" key="2">
    <source>
        <dbReference type="RefSeq" id="XP_009760622.1"/>
    </source>
</evidence>
<evidence type="ECO:0000313" key="1">
    <source>
        <dbReference type="Proteomes" id="UP000189701"/>
    </source>
</evidence>
<reference evidence="1" key="1">
    <citation type="journal article" date="2013" name="Genome Biol.">
        <title>Reference genomes and transcriptomes of Nicotiana sylvestris and Nicotiana tomentosiformis.</title>
        <authorList>
            <person name="Sierro N."/>
            <person name="Battey J.N."/>
            <person name="Ouadi S."/>
            <person name="Bovet L."/>
            <person name="Goepfert S."/>
            <person name="Bakaher N."/>
            <person name="Peitsch M.C."/>
            <person name="Ivanov N.V."/>
        </authorList>
    </citation>
    <scope>NUCLEOTIDE SEQUENCE [LARGE SCALE GENOMIC DNA]</scope>
</reference>
<dbReference type="PANTHER" id="PTHR23227">
    <property type="entry name" value="BUCENTAUR RELATED"/>
    <property type="match status" value="1"/>
</dbReference>
<dbReference type="RefSeq" id="XP_009760622.1">
    <property type="nucleotide sequence ID" value="XM_009762320.1"/>
</dbReference>
<accession>A0A1U7UX57</accession>
<dbReference type="AlphaFoldDB" id="A0A1U7UX57"/>
<sequence length="177" mass="19719">MCSQLQARLDEEIKRRFREGLDEIVCNIPPTEKLFIGGDFNGHIGSAVGGYSEEHGGFGFGERNGGDTSLLDFAKAFEMVIANSSFSKREEHLVTFQSSVVAKTQIDYFLLRREDRRLCQDCKVIPGNAEPAETGAIPPAHFWLQIQVPFTIPNTSESSSDLETSRDVQYTLVELVT</sequence>
<proteinExistence type="predicted"/>
<dbReference type="SUPFAM" id="SSF56219">
    <property type="entry name" value="DNase I-like"/>
    <property type="match status" value="1"/>
</dbReference>